<feature type="non-terminal residue" evidence="12">
    <location>
        <position position="1"/>
    </location>
</feature>
<gene>
    <name evidence="12" type="ORF">V8G54_031781</name>
</gene>
<reference evidence="12 13" key="1">
    <citation type="journal article" date="2023" name="Life. Sci Alliance">
        <title>Evolutionary insights into 3D genome organization and epigenetic landscape of Vigna mungo.</title>
        <authorList>
            <person name="Junaid A."/>
            <person name="Singh B."/>
            <person name="Bhatia S."/>
        </authorList>
    </citation>
    <scope>NUCLEOTIDE SEQUENCE [LARGE SCALE GENOMIC DNA]</scope>
    <source>
        <strain evidence="12">Urdbean</strain>
    </source>
</reference>
<dbReference type="SUPFAM" id="SSF81336">
    <property type="entry name" value="F1F0 ATP synthase subunit A"/>
    <property type="match status" value="1"/>
</dbReference>
<keyword evidence="5 11" id="KW-0812">Transmembrane</keyword>
<organism evidence="12 13">
    <name type="scientific">Vigna mungo</name>
    <name type="common">Black gram</name>
    <name type="synonym">Phaseolus mungo</name>
    <dbReference type="NCBI Taxonomy" id="3915"/>
    <lineage>
        <taxon>Eukaryota</taxon>
        <taxon>Viridiplantae</taxon>
        <taxon>Streptophyta</taxon>
        <taxon>Embryophyta</taxon>
        <taxon>Tracheophyta</taxon>
        <taxon>Spermatophyta</taxon>
        <taxon>Magnoliopsida</taxon>
        <taxon>eudicotyledons</taxon>
        <taxon>Gunneridae</taxon>
        <taxon>Pentapetalae</taxon>
        <taxon>rosids</taxon>
        <taxon>fabids</taxon>
        <taxon>Fabales</taxon>
        <taxon>Fabaceae</taxon>
        <taxon>Papilionoideae</taxon>
        <taxon>50 kb inversion clade</taxon>
        <taxon>NPAAA clade</taxon>
        <taxon>indigoferoid/millettioid clade</taxon>
        <taxon>Phaseoleae</taxon>
        <taxon>Vigna</taxon>
    </lineage>
</organism>
<keyword evidence="4" id="KW-0138">CF(0)</keyword>
<evidence type="ECO:0000256" key="9">
    <source>
        <dbReference type="ARBA" id="ARBA00023136"/>
    </source>
</evidence>
<evidence type="ECO:0000256" key="10">
    <source>
        <dbReference type="ARBA" id="ARBA00023310"/>
    </source>
</evidence>
<dbReference type="GO" id="GO:0015078">
    <property type="term" value="F:proton transmembrane transporter activity"/>
    <property type="evidence" value="ECO:0007669"/>
    <property type="project" value="InterPro"/>
</dbReference>
<keyword evidence="13" id="KW-1185">Reference proteome</keyword>
<evidence type="ECO:0000313" key="12">
    <source>
        <dbReference type="EMBL" id="WVY92693.1"/>
    </source>
</evidence>
<dbReference type="InterPro" id="IPR045082">
    <property type="entry name" value="ATP_syn_F0_a_bact/chloroplast"/>
</dbReference>
<comment type="similarity">
    <text evidence="2">Belongs to the ATPase A chain family.</text>
</comment>
<dbReference type="InterPro" id="IPR035908">
    <property type="entry name" value="F0_ATP_A_sf"/>
</dbReference>
<dbReference type="EMBL" id="CP144691">
    <property type="protein sequence ID" value="WVY92693.1"/>
    <property type="molecule type" value="Genomic_DNA"/>
</dbReference>
<keyword evidence="10" id="KW-0066">ATP synthesis</keyword>
<evidence type="ECO:0000256" key="8">
    <source>
        <dbReference type="ARBA" id="ARBA00023065"/>
    </source>
</evidence>
<dbReference type="AlphaFoldDB" id="A0AAQ3ML22"/>
<evidence type="ECO:0000256" key="4">
    <source>
        <dbReference type="ARBA" id="ARBA00022547"/>
    </source>
</evidence>
<accession>A0AAQ3ML22</accession>
<dbReference type="Gene3D" id="1.20.120.220">
    <property type="entry name" value="ATP synthase, F0 complex, subunit A"/>
    <property type="match status" value="1"/>
</dbReference>
<feature type="transmembrane region" description="Helical" evidence="11">
    <location>
        <begin position="72"/>
        <end position="96"/>
    </location>
</feature>
<name>A0AAQ3ML22_VIGMU</name>
<keyword evidence="6" id="KW-0375">Hydrogen ion transport</keyword>
<comment type="subcellular location">
    <subcellularLocation>
        <location evidence="1">Membrane</location>
        <topology evidence="1">Multi-pass membrane protein</topology>
    </subcellularLocation>
</comment>
<dbReference type="PANTHER" id="PTHR42823">
    <property type="entry name" value="ATP SYNTHASE SUBUNIT A, CHLOROPLASTIC"/>
    <property type="match status" value="1"/>
</dbReference>
<keyword evidence="7 11" id="KW-1133">Transmembrane helix</keyword>
<dbReference type="Proteomes" id="UP001374535">
    <property type="component" value="Chromosome 10"/>
</dbReference>
<dbReference type="PANTHER" id="PTHR42823:SF3">
    <property type="entry name" value="ATP SYNTHASE SUBUNIT A, CHLOROPLASTIC"/>
    <property type="match status" value="1"/>
</dbReference>
<keyword evidence="3" id="KW-0813">Transport</keyword>
<evidence type="ECO:0000313" key="13">
    <source>
        <dbReference type="Proteomes" id="UP001374535"/>
    </source>
</evidence>
<keyword evidence="8" id="KW-0406">Ion transport</keyword>
<sequence length="102" mass="11789">VSPTNNINTSSYISFTYISYIFICRSFKNELAYFSKYIQPTQILLPIIILEDFTKPSFLNFQLFKNMLTDELIVVVLVSLVPIIIFTPVGLFTNIMSTFLLF</sequence>
<dbReference type="GO" id="GO:0015986">
    <property type="term" value="P:proton motive force-driven ATP synthesis"/>
    <property type="evidence" value="ECO:0007669"/>
    <property type="project" value="InterPro"/>
</dbReference>
<evidence type="ECO:0000256" key="3">
    <source>
        <dbReference type="ARBA" id="ARBA00022448"/>
    </source>
</evidence>
<evidence type="ECO:0000256" key="2">
    <source>
        <dbReference type="ARBA" id="ARBA00006810"/>
    </source>
</evidence>
<evidence type="ECO:0000256" key="7">
    <source>
        <dbReference type="ARBA" id="ARBA00022989"/>
    </source>
</evidence>
<evidence type="ECO:0000256" key="11">
    <source>
        <dbReference type="SAM" id="Phobius"/>
    </source>
</evidence>
<keyword evidence="9 11" id="KW-0472">Membrane</keyword>
<evidence type="ECO:0000256" key="5">
    <source>
        <dbReference type="ARBA" id="ARBA00022692"/>
    </source>
</evidence>
<proteinExistence type="inferred from homology"/>
<protein>
    <submittedName>
        <fullName evidence="12">Uncharacterized protein</fullName>
    </submittedName>
</protein>
<evidence type="ECO:0000256" key="1">
    <source>
        <dbReference type="ARBA" id="ARBA00004141"/>
    </source>
</evidence>
<evidence type="ECO:0000256" key="6">
    <source>
        <dbReference type="ARBA" id="ARBA00022781"/>
    </source>
</evidence>
<dbReference type="GO" id="GO:0045259">
    <property type="term" value="C:proton-transporting ATP synthase complex"/>
    <property type="evidence" value="ECO:0007669"/>
    <property type="project" value="UniProtKB-KW"/>
</dbReference>